<feature type="compositionally biased region" description="Low complexity" evidence="1">
    <location>
        <begin position="106"/>
        <end position="124"/>
    </location>
</feature>
<sequence length="298" mass="31095">MTHRRGNGLLADTYVPLILLPPALADLMLDALRRSGIAAYAMPLDGALESADALDDPPTDHLYVDARQRAAAAEILRAELPDLEQHRSERGAAAADSGGSAGGGEPAEAAPGPGPAAADPARGTAGDDDDVWADLVARFYDDGGRGGDTPHWPDAENLSAEERAAADDDRGRGRGRDRGSVPDPGDLLDTREPEPDPDDDDEPRARIVRPAQNAEPQDHYVPPPPPPLPRGDLVSRLSWGGLFGGPLVLLGSMLLGVSLPGWVAFLAVAAFIAGFVVLVVRMGDRPPGDHGPDDGAVV</sequence>
<dbReference type="Proteomes" id="UP001140076">
    <property type="component" value="Unassembled WGS sequence"/>
</dbReference>
<reference evidence="3" key="1">
    <citation type="submission" date="2021-10" db="EMBL/GenBank/DDBJ databases">
        <title>Streptomonospora sp. nov., isolated from mangrove soil.</title>
        <authorList>
            <person name="Chen X."/>
            <person name="Ge X."/>
            <person name="Liu W."/>
        </authorList>
    </citation>
    <scope>NUCLEOTIDE SEQUENCE</scope>
    <source>
        <strain evidence="3">S1-112</strain>
    </source>
</reference>
<organism evidence="3 4">
    <name type="scientific">Streptomonospora mangrovi</name>
    <dbReference type="NCBI Taxonomy" id="2883123"/>
    <lineage>
        <taxon>Bacteria</taxon>
        <taxon>Bacillati</taxon>
        <taxon>Actinomycetota</taxon>
        <taxon>Actinomycetes</taxon>
        <taxon>Streptosporangiales</taxon>
        <taxon>Nocardiopsidaceae</taxon>
        <taxon>Streptomonospora</taxon>
    </lineage>
</organism>
<name>A0A9X3NNK8_9ACTN</name>
<dbReference type="EMBL" id="JAJAQC010000020">
    <property type="protein sequence ID" value="MDA0565428.1"/>
    <property type="molecule type" value="Genomic_DNA"/>
</dbReference>
<feature type="compositionally biased region" description="Basic and acidic residues" evidence="1">
    <location>
        <begin position="160"/>
        <end position="180"/>
    </location>
</feature>
<proteinExistence type="predicted"/>
<gene>
    <name evidence="3" type="ORF">LG943_14050</name>
</gene>
<feature type="compositionally biased region" description="Basic and acidic residues" evidence="1">
    <location>
        <begin position="81"/>
        <end position="90"/>
    </location>
</feature>
<evidence type="ECO:0000313" key="4">
    <source>
        <dbReference type="Proteomes" id="UP001140076"/>
    </source>
</evidence>
<dbReference type="RefSeq" id="WP_270072698.1">
    <property type="nucleotide sequence ID" value="NZ_JAJAQC010000020.1"/>
</dbReference>
<accession>A0A9X3NNK8</accession>
<evidence type="ECO:0008006" key="5">
    <source>
        <dbReference type="Google" id="ProtNLM"/>
    </source>
</evidence>
<feature type="region of interest" description="Disordered" evidence="1">
    <location>
        <begin position="210"/>
        <end position="229"/>
    </location>
</feature>
<feature type="region of interest" description="Disordered" evidence="1">
    <location>
        <begin position="144"/>
        <end position="204"/>
    </location>
</feature>
<feature type="region of interest" description="Disordered" evidence="1">
    <location>
        <begin position="81"/>
        <end position="128"/>
    </location>
</feature>
<dbReference type="AlphaFoldDB" id="A0A9X3NNK8"/>
<evidence type="ECO:0000256" key="2">
    <source>
        <dbReference type="SAM" id="Phobius"/>
    </source>
</evidence>
<feature type="transmembrane region" description="Helical" evidence="2">
    <location>
        <begin position="237"/>
        <end position="256"/>
    </location>
</feature>
<evidence type="ECO:0000313" key="3">
    <source>
        <dbReference type="EMBL" id="MDA0565428.1"/>
    </source>
</evidence>
<keyword evidence="4" id="KW-1185">Reference proteome</keyword>
<protein>
    <recommendedName>
        <fullName evidence="5">DUF308 domain-containing protein</fullName>
    </recommendedName>
</protein>
<comment type="caution">
    <text evidence="3">The sequence shown here is derived from an EMBL/GenBank/DDBJ whole genome shotgun (WGS) entry which is preliminary data.</text>
</comment>
<keyword evidence="2" id="KW-0812">Transmembrane</keyword>
<feature type="transmembrane region" description="Helical" evidence="2">
    <location>
        <begin position="262"/>
        <end position="280"/>
    </location>
</feature>
<keyword evidence="2" id="KW-1133">Transmembrane helix</keyword>
<evidence type="ECO:0000256" key="1">
    <source>
        <dbReference type="SAM" id="MobiDB-lite"/>
    </source>
</evidence>
<keyword evidence="2" id="KW-0472">Membrane</keyword>